<evidence type="ECO:0008006" key="4">
    <source>
        <dbReference type="Google" id="ProtNLM"/>
    </source>
</evidence>
<feature type="transmembrane region" description="Helical" evidence="1">
    <location>
        <begin position="12"/>
        <end position="33"/>
    </location>
</feature>
<keyword evidence="1" id="KW-0812">Transmembrane</keyword>
<reference evidence="3" key="1">
    <citation type="journal article" date="2019" name="Int. J. Syst. Evol. Microbiol.">
        <title>The Global Catalogue of Microorganisms (GCM) 10K type strain sequencing project: providing services to taxonomists for standard genome sequencing and annotation.</title>
        <authorList>
            <consortium name="The Broad Institute Genomics Platform"/>
            <consortium name="The Broad Institute Genome Sequencing Center for Infectious Disease"/>
            <person name="Wu L."/>
            <person name="Ma J."/>
        </authorList>
    </citation>
    <scope>NUCLEOTIDE SEQUENCE [LARGE SCALE GENOMIC DNA]</scope>
    <source>
        <strain evidence="3">CGMCC 1.12766</strain>
    </source>
</reference>
<feature type="transmembrane region" description="Helical" evidence="1">
    <location>
        <begin position="45"/>
        <end position="63"/>
    </location>
</feature>
<feature type="transmembrane region" description="Helical" evidence="1">
    <location>
        <begin position="69"/>
        <end position="87"/>
    </location>
</feature>
<evidence type="ECO:0000313" key="2">
    <source>
        <dbReference type="EMBL" id="GGH04610.1"/>
    </source>
</evidence>
<name>A0ABQ1XWF1_9PROT</name>
<proteinExistence type="predicted"/>
<keyword evidence="1" id="KW-1133">Transmembrane helix</keyword>
<organism evidence="2 3">
    <name type="scientific">Glycocaulis albus</name>
    <dbReference type="NCBI Taxonomy" id="1382801"/>
    <lineage>
        <taxon>Bacteria</taxon>
        <taxon>Pseudomonadati</taxon>
        <taxon>Pseudomonadota</taxon>
        <taxon>Alphaproteobacteria</taxon>
        <taxon>Maricaulales</taxon>
        <taxon>Maricaulaceae</taxon>
        <taxon>Glycocaulis</taxon>
    </lineage>
</organism>
<sequence>MDYIIYVLDSMIFSPLIESFLIIASYSLYSLILKSIFNKITIWHYFPAVLLAGFAWGVIHGALYNSFVFGLAASFAFSAFYMQYMFLRPRFKFNICVASLYISHVGANAIPFIRYNITYFKADSDLLIKGLTYIY</sequence>
<gene>
    <name evidence="2" type="ORF">GCM10007420_21380</name>
</gene>
<dbReference type="EMBL" id="BMFS01000010">
    <property type="protein sequence ID" value="GGH04610.1"/>
    <property type="molecule type" value="Genomic_DNA"/>
</dbReference>
<protein>
    <recommendedName>
        <fullName evidence="4">CPBP family intramembrane metalloprotease</fullName>
    </recommendedName>
</protein>
<keyword evidence="1" id="KW-0472">Membrane</keyword>
<keyword evidence="3" id="KW-1185">Reference proteome</keyword>
<evidence type="ECO:0000256" key="1">
    <source>
        <dbReference type="SAM" id="Phobius"/>
    </source>
</evidence>
<dbReference type="Proteomes" id="UP000648722">
    <property type="component" value="Unassembled WGS sequence"/>
</dbReference>
<evidence type="ECO:0000313" key="3">
    <source>
        <dbReference type="Proteomes" id="UP000648722"/>
    </source>
</evidence>
<comment type="caution">
    <text evidence="2">The sequence shown here is derived from an EMBL/GenBank/DDBJ whole genome shotgun (WGS) entry which is preliminary data.</text>
</comment>
<accession>A0ABQ1XWF1</accession>